<dbReference type="EMBL" id="GIFC01005363">
    <property type="protein sequence ID" value="MXU87446.1"/>
    <property type="molecule type" value="Transcribed_RNA"/>
</dbReference>
<name>A0A6B0UFQ7_IXORI</name>
<evidence type="ECO:0000313" key="1">
    <source>
        <dbReference type="EMBL" id="MXU87446.1"/>
    </source>
</evidence>
<proteinExistence type="predicted"/>
<protein>
    <submittedName>
        <fullName evidence="1">Uncharacterized protein</fullName>
    </submittedName>
</protein>
<dbReference type="AlphaFoldDB" id="A0A6B0UFQ7"/>
<organism evidence="1">
    <name type="scientific">Ixodes ricinus</name>
    <name type="common">Common tick</name>
    <name type="synonym">Acarus ricinus</name>
    <dbReference type="NCBI Taxonomy" id="34613"/>
    <lineage>
        <taxon>Eukaryota</taxon>
        <taxon>Metazoa</taxon>
        <taxon>Ecdysozoa</taxon>
        <taxon>Arthropoda</taxon>
        <taxon>Chelicerata</taxon>
        <taxon>Arachnida</taxon>
        <taxon>Acari</taxon>
        <taxon>Parasitiformes</taxon>
        <taxon>Ixodida</taxon>
        <taxon>Ixodoidea</taxon>
        <taxon>Ixodidae</taxon>
        <taxon>Ixodinae</taxon>
        <taxon>Ixodes</taxon>
    </lineage>
</organism>
<sequence length="96" mass="10669">MSGQALSILRLSSLAQTMKAFMGRLMWGFPSGSFFVWRMILAPAILPDPFVSVSDAELSLSLRDAEEFGGLGRAPVDWGRYRWSGKGLSCPTRELW</sequence>
<reference evidence="1" key="1">
    <citation type="submission" date="2019-12" db="EMBL/GenBank/DDBJ databases">
        <title>An insight into the sialome of adult female Ixodes ricinus ticks feeding for 6 days.</title>
        <authorList>
            <person name="Perner J."/>
            <person name="Ribeiro J.M.C."/>
        </authorList>
    </citation>
    <scope>NUCLEOTIDE SEQUENCE</scope>
    <source>
        <strain evidence="1">Semi-engorged</strain>
        <tissue evidence="1">Salivary glands</tissue>
    </source>
</reference>
<accession>A0A6B0UFQ7</accession>